<dbReference type="Proteomes" id="UP001271007">
    <property type="component" value="Unassembled WGS sequence"/>
</dbReference>
<proteinExistence type="predicted"/>
<name>A0AAJ0DD68_9PEZI</name>
<dbReference type="EMBL" id="JAWDJX010000054">
    <property type="protein sequence ID" value="KAK3047963.1"/>
    <property type="molecule type" value="Genomic_DNA"/>
</dbReference>
<dbReference type="AlphaFoldDB" id="A0AAJ0DD68"/>
<keyword evidence="2" id="KW-1185">Reference proteome</keyword>
<evidence type="ECO:0000313" key="1">
    <source>
        <dbReference type="EMBL" id="KAK3047963.1"/>
    </source>
</evidence>
<evidence type="ECO:0000313" key="2">
    <source>
        <dbReference type="Proteomes" id="UP001271007"/>
    </source>
</evidence>
<sequence>MSHPQPPQRQPTDNETIRYAKALDNTALVAVIACPLLALLPPRKFDAYTFGLAGTTLFSANWIVRGRTGRSILQHIGVGADQRVYNQSMENGSIPPIEQARLQRERHNVGQEVQRMKKEERTGVTEAVQSQREAWKVQQQREVREDLEEGKTLFDMMTDQIWDVWNWGRKRDDDDE</sequence>
<protein>
    <submittedName>
        <fullName evidence="1">Uncharacterized protein</fullName>
    </submittedName>
</protein>
<reference evidence="1" key="1">
    <citation type="submission" date="2023-04" db="EMBL/GenBank/DDBJ databases">
        <title>Black Yeasts Isolated from many extreme environments.</title>
        <authorList>
            <person name="Coleine C."/>
            <person name="Stajich J.E."/>
            <person name="Selbmann L."/>
        </authorList>
    </citation>
    <scope>NUCLEOTIDE SEQUENCE</scope>
    <source>
        <strain evidence="1">CCFEE 5312</strain>
    </source>
</reference>
<gene>
    <name evidence="1" type="ORF">LTR09_010637</name>
</gene>
<organism evidence="1 2">
    <name type="scientific">Extremus antarcticus</name>
    <dbReference type="NCBI Taxonomy" id="702011"/>
    <lineage>
        <taxon>Eukaryota</taxon>
        <taxon>Fungi</taxon>
        <taxon>Dikarya</taxon>
        <taxon>Ascomycota</taxon>
        <taxon>Pezizomycotina</taxon>
        <taxon>Dothideomycetes</taxon>
        <taxon>Dothideomycetidae</taxon>
        <taxon>Mycosphaerellales</taxon>
        <taxon>Extremaceae</taxon>
        <taxon>Extremus</taxon>
    </lineage>
</organism>
<comment type="caution">
    <text evidence="1">The sequence shown here is derived from an EMBL/GenBank/DDBJ whole genome shotgun (WGS) entry which is preliminary data.</text>
</comment>
<accession>A0AAJ0DD68</accession>